<dbReference type="CDD" id="cd05117">
    <property type="entry name" value="STKc_CAMK"/>
    <property type="match status" value="2"/>
</dbReference>
<dbReference type="PROSITE" id="PS50011">
    <property type="entry name" value="PROTEIN_KINASE_DOM"/>
    <property type="match status" value="3"/>
</dbReference>
<keyword evidence="1" id="KW-0723">Serine/threonine-protein kinase</keyword>
<keyword evidence="2" id="KW-0808">Transferase</keyword>
<evidence type="ECO:0000259" key="6">
    <source>
        <dbReference type="PROSITE" id="PS50011"/>
    </source>
</evidence>
<evidence type="ECO:0000313" key="7">
    <source>
        <dbReference type="EMBL" id="EQC29687.1"/>
    </source>
</evidence>
<dbReference type="GeneID" id="19953414"/>
<dbReference type="InterPro" id="IPR002291">
    <property type="entry name" value="Phosph_kin_gamma"/>
</dbReference>
<feature type="domain" description="Protein kinase" evidence="6">
    <location>
        <begin position="666"/>
        <end position="922"/>
    </location>
</feature>
<organism evidence="7 8">
    <name type="scientific">Saprolegnia diclina (strain VS20)</name>
    <dbReference type="NCBI Taxonomy" id="1156394"/>
    <lineage>
        <taxon>Eukaryota</taxon>
        <taxon>Sar</taxon>
        <taxon>Stramenopiles</taxon>
        <taxon>Oomycota</taxon>
        <taxon>Saprolegniomycetes</taxon>
        <taxon>Saprolegniales</taxon>
        <taxon>Saprolegniaceae</taxon>
        <taxon>Saprolegnia</taxon>
    </lineage>
</organism>
<dbReference type="Pfam" id="PF00069">
    <property type="entry name" value="Pkinase"/>
    <property type="match status" value="3"/>
</dbReference>
<evidence type="ECO:0000256" key="5">
    <source>
        <dbReference type="ARBA" id="ARBA00022840"/>
    </source>
</evidence>
<keyword evidence="8" id="KW-1185">Reference proteome</keyword>
<dbReference type="OMA" id="HEEHTSI"/>
<dbReference type="eggNOG" id="KOG0033">
    <property type="taxonomic scope" value="Eukaryota"/>
</dbReference>
<evidence type="ECO:0000256" key="4">
    <source>
        <dbReference type="ARBA" id="ARBA00022777"/>
    </source>
</evidence>
<evidence type="ECO:0000256" key="2">
    <source>
        <dbReference type="ARBA" id="ARBA00022679"/>
    </source>
</evidence>
<feature type="domain" description="Protein kinase" evidence="6">
    <location>
        <begin position="346"/>
        <end position="606"/>
    </location>
</feature>
<protein>
    <submittedName>
        <fullName evidence="7">CAMK protein kinase</fullName>
    </submittedName>
</protein>
<dbReference type="GO" id="GO:0005524">
    <property type="term" value="F:ATP binding"/>
    <property type="evidence" value="ECO:0007669"/>
    <property type="project" value="UniProtKB-KW"/>
</dbReference>
<proteinExistence type="predicted"/>
<dbReference type="Gene3D" id="3.30.200.20">
    <property type="entry name" value="Phosphorylase Kinase, domain 1"/>
    <property type="match status" value="1"/>
</dbReference>
<dbReference type="FunFam" id="1.10.510.10:FF:000571">
    <property type="entry name" value="Maternal embryonic leucine zipper kinase"/>
    <property type="match status" value="3"/>
</dbReference>
<dbReference type="OrthoDB" id="541276at2759"/>
<dbReference type="STRING" id="1156394.T0RIL0"/>
<dbReference type="GO" id="GO:0004689">
    <property type="term" value="F:phosphorylase kinase activity"/>
    <property type="evidence" value="ECO:0007669"/>
    <property type="project" value="InterPro"/>
</dbReference>
<keyword evidence="4 7" id="KW-0418">Kinase</keyword>
<dbReference type="Gene3D" id="1.10.510.10">
    <property type="entry name" value="Transferase(Phosphotransferase) domain 1"/>
    <property type="match status" value="3"/>
</dbReference>
<dbReference type="InParanoid" id="T0RIL0"/>
<dbReference type="PANTHER" id="PTHR24347">
    <property type="entry name" value="SERINE/THREONINE-PROTEIN KINASE"/>
    <property type="match status" value="1"/>
</dbReference>
<reference evidence="7 8" key="1">
    <citation type="submission" date="2012-04" db="EMBL/GenBank/DDBJ databases">
        <title>The Genome Sequence of Saprolegnia declina VS20.</title>
        <authorList>
            <consortium name="The Broad Institute Genome Sequencing Platform"/>
            <person name="Russ C."/>
            <person name="Nusbaum C."/>
            <person name="Tyler B."/>
            <person name="van West P."/>
            <person name="Dieguez-Uribeondo J."/>
            <person name="de Bruijn I."/>
            <person name="Tripathy S."/>
            <person name="Jiang R."/>
            <person name="Young S.K."/>
            <person name="Zeng Q."/>
            <person name="Gargeya S."/>
            <person name="Fitzgerald M."/>
            <person name="Haas B."/>
            <person name="Abouelleil A."/>
            <person name="Alvarado L."/>
            <person name="Arachchi H.M."/>
            <person name="Berlin A."/>
            <person name="Chapman S.B."/>
            <person name="Goldberg J."/>
            <person name="Griggs A."/>
            <person name="Gujja S."/>
            <person name="Hansen M."/>
            <person name="Howarth C."/>
            <person name="Imamovic A."/>
            <person name="Larimer J."/>
            <person name="McCowen C."/>
            <person name="Montmayeur A."/>
            <person name="Murphy C."/>
            <person name="Neiman D."/>
            <person name="Pearson M."/>
            <person name="Priest M."/>
            <person name="Roberts A."/>
            <person name="Saif S."/>
            <person name="Shea T."/>
            <person name="Sisk P."/>
            <person name="Sykes S."/>
            <person name="Wortman J."/>
            <person name="Nusbaum C."/>
            <person name="Birren B."/>
        </authorList>
    </citation>
    <scope>NUCLEOTIDE SEQUENCE [LARGE SCALE GENOMIC DNA]</scope>
    <source>
        <strain evidence="7 8">VS20</strain>
    </source>
</reference>
<dbReference type="InterPro" id="IPR011009">
    <property type="entry name" value="Kinase-like_dom_sf"/>
</dbReference>
<dbReference type="GO" id="GO:0005516">
    <property type="term" value="F:calmodulin binding"/>
    <property type="evidence" value="ECO:0007669"/>
    <property type="project" value="InterPro"/>
</dbReference>
<evidence type="ECO:0000313" key="8">
    <source>
        <dbReference type="Proteomes" id="UP000030762"/>
    </source>
</evidence>
<dbReference type="RefSeq" id="XP_008616991.1">
    <property type="nucleotide sequence ID" value="XM_008618769.1"/>
</dbReference>
<evidence type="ECO:0000256" key="3">
    <source>
        <dbReference type="ARBA" id="ARBA00022741"/>
    </source>
</evidence>
<dbReference type="eggNOG" id="KOG0603">
    <property type="taxonomic scope" value="Eukaryota"/>
</dbReference>
<dbReference type="SUPFAM" id="SSF56112">
    <property type="entry name" value="Protein kinase-like (PK-like)"/>
    <property type="match status" value="3"/>
</dbReference>
<sequence length="972" mass="107841">MMMDEYIIGRLLYEEPHGAVHKVLHRPQGRFFSMRVLDKERMSFEDEIDMQNELEVLKVLHHPHILNVHAIFAEGSQLYIVCDLVEGGDVFDRLVAKESYSEREARDLIKTLLETIAYCHDQGVVHRNLKPESIKLTSVHDNTNIKLTDFSFAASAHEEHTSICGAPDYVAPEILANGSSHSPYGAPVDVWAIGVVTYVLLSGFLPFYGDDQDAIFASITAGQFEFDGSDWASISAMAKDCITQMLIHDPKQRPTARELLSHPWMTSTQVASKPLRGAQEELRRLNLQRKFRAAVLTVTATVALQRAFCAAPVAPVRPTLRRQGSVAVPYVVEPECASAALLKNYAISPNVLSEGKALVVREAVEVATGDRYAVKFYEKDLMTFEDEIDLNRQVSVLQSIAHKNVERLHHFYAESDHYCLVTDLPAGGDLFERIVAKDNGYSERDARALLRELLSGVAHLHAKGVVHRNIKPESIFLRSPDDDIAMVLTNFGLATHDDGRLTCVCGSLDYTAPEVLANRRRATPYGPPVDIWSIGVLTYVLLSGYLPFYGNDPPSLEASISRGTFVFDSPYWDGVTDDAKRIISAMLVADPAHRATAAQLLQHPWFHADHVAATPLTAAKDELRRVLLKRKFRCVVRTVKAAMTLARLAKASSSTTTTSASFHAKYVLHERIGHDGVGVLHRAATIESSSPVHVVHYDTSRLSADAIAGVTREVELLRRLDHPHTIKVLDYFDAEPDGLYLVLTAATGDQLFDRIVDKDCYSEAEARALVKVLLHAVQHCHQAGVVHSNLKPETIVLTKPDDDTWLVLTRFGRPHGRALEYVAPESLLRVMQRDGDGKCFEEAPVDIWSIGIVAYVLLCGYLPFHGANQFHLFKAIKRGKVLFDAPYWSAVSMDAMTFISAALVVDPARRATIDDLLAHPWMCVPQVPTTSLDIGSELRRLQARRKLKGVMSAVKTSVVLGRLFSSKPVASA</sequence>
<dbReference type="AlphaFoldDB" id="T0RIL0"/>
<keyword evidence="5" id="KW-0067">ATP-binding</keyword>
<dbReference type="InterPro" id="IPR000719">
    <property type="entry name" value="Prot_kinase_dom"/>
</dbReference>
<evidence type="ECO:0000256" key="1">
    <source>
        <dbReference type="ARBA" id="ARBA00022527"/>
    </source>
</evidence>
<gene>
    <name evidence="7" type="ORF">SDRG_12687</name>
</gene>
<dbReference type="PRINTS" id="PR01049">
    <property type="entry name" value="PHOSPHBKNASE"/>
</dbReference>
<dbReference type="VEuPathDB" id="FungiDB:SDRG_12687"/>
<dbReference type="EMBL" id="JH767182">
    <property type="protein sequence ID" value="EQC29687.1"/>
    <property type="molecule type" value="Genomic_DNA"/>
</dbReference>
<feature type="domain" description="Protein kinase" evidence="6">
    <location>
        <begin position="6"/>
        <end position="265"/>
    </location>
</feature>
<dbReference type="GO" id="GO:0005964">
    <property type="term" value="C:phosphorylase kinase complex"/>
    <property type="evidence" value="ECO:0007669"/>
    <property type="project" value="InterPro"/>
</dbReference>
<accession>T0RIL0</accession>
<keyword evidence="3" id="KW-0547">Nucleotide-binding</keyword>
<dbReference type="Proteomes" id="UP000030762">
    <property type="component" value="Unassembled WGS sequence"/>
</dbReference>
<dbReference type="GO" id="GO:0005977">
    <property type="term" value="P:glycogen metabolic process"/>
    <property type="evidence" value="ECO:0007669"/>
    <property type="project" value="InterPro"/>
</dbReference>
<name>T0RIL0_SAPDV</name>